<name>A0ABN7UUN9_GIGMA</name>
<reference evidence="1 2" key="1">
    <citation type="submission" date="2021-06" db="EMBL/GenBank/DDBJ databases">
        <authorList>
            <person name="Kallberg Y."/>
            <person name="Tangrot J."/>
            <person name="Rosling A."/>
        </authorList>
    </citation>
    <scope>NUCLEOTIDE SEQUENCE [LARGE SCALE GENOMIC DNA]</scope>
    <source>
        <strain evidence="1 2">120-4 pot B 10/14</strain>
    </source>
</reference>
<dbReference type="SUPFAM" id="SSF56219">
    <property type="entry name" value="DNase I-like"/>
    <property type="match status" value="1"/>
</dbReference>
<accession>A0ABN7UUN9</accession>
<protein>
    <submittedName>
        <fullName evidence="1">36363_t:CDS:1</fullName>
    </submittedName>
</protein>
<dbReference type="Gene3D" id="3.60.10.10">
    <property type="entry name" value="Endonuclease/exonuclease/phosphatase"/>
    <property type="match status" value="1"/>
</dbReference>
<feature type="non-terminal residue" evidence="1">
    <location>
        <position position="1"/>
    </location>
</feature>
<organism evidence="1 2">
    <name type="scientific">Gigaspora margarita</name>
    <dbReference type="NCBI Taxonomy" id="4874"/>
    <lineage>
        <taxon>Eukaryota</taxon>
        <taxon>Fungi</taxon>
        <taxon>Fungi incertae sedis</taxon>
        <taxon>Mucoromycota</taxon>
        <taxon>Glomeromycotina</taxon>
        <taxon>Glomeromycetes</taxon>
        <taxon>Diversisporales</taxon>
        <taxon>Gigasporaceae</taxon>
        <taxon>Gigaspora</taxon>
    </lineage>
</organism>
<evidence type="ECO:0000313" key="1">
    <source>
        <dbReference type="EMBL" id="CAG8675505.1"/>
    </source>
</evidence>
<keyword evidence="2" id="KW-1185">Reference proteome</keyword>
<sequence>EEPKQSTLLPELAEHKLEKKVGTYNLRNRISKKIKKKGKGKDKELEEKIVKIEQSVKSEQGMELPFPQEESLTLKVSNVIKDKKVLQECGKGKIKTNCKQISMLDVVNLQRNEHKSIKYFTLWNLPNSISNRHVIAIVKNMEKEASFKVFYFNTKLHWELEPVFKTIQEIVDNRNKNLQKDISGRSKREPMKEQDKETAKARSKAIKISKKNPYMNNGDFNCIVDLELDKISKSKTSSHKVSKIHRWLSMNNFIDTFRFLNLTEKEVTWSNSQSGTRIDQIWESENLMESLTRAEILDMYFVTCSDHKATSTTLWLNLQIFGLTVAVEKNRKHYKIVYLYDQTTAENWKDFRLVLDKKLQKEKAMLNKLSCTNISKNNITKQNKKFNLSMPWLPMGDLEDWYDDMKGWW</sequence>
<dbReference type="Proteomes" id="UP000789901">
    <property type="component" value="Unassembled WGS sequence"/>
</dbReference>
<dbReference type="InterPro" id="IPR036691">
    <property type="entry name" value="Endo/exonu/phosph_ase_sf"/>
</dbReference>
<evidence type="ECO:0000313" key="2">
    <source>
        <dbReference type="Proteomes" id="UP000789901"/>
    </source>
</evidence>
<gene>
    <name evidence="1" type="ORF">GMARGA_LOCUS10668</name>
</gene>
<proteinExistence type="predicted"/>
<comment type="caution">
    <text evidence="1">The sequence shown here is derived from an EMBL/GenBank/DDBJ whole genome shotgun (WGS) entry which is preliminary data.</text>
</comment>
<dbReference type="EMBL" id="CAJVQB010006018">
    <property type="protein sequence ID" value="CAG8675505.1"/>
    <property type="molecule type" value="Genomic_DNA"/>
</dbReference>